<reference evidence="2" key="1">
    <citation type="journal article" date="2022" name="Int. J. Mol. Sci.">
        <title>Draft Genome of Tanacetum Coccineum: Genomic Comparison of Closely Related Tanacetum-Family Plants.</title>
        <authorList>
            <person name="Yamashiro T."/>
            <person name="Shiraishi A."/>
            <person name="Nakayama K."/>
            <person name="Satake H."/>
        </authorList>
    </citation>
    <scope>NUCLEOTIDE SEQUENCE</scope>
</reference>
<dbReference type="EMBL" id="BQNB010010616">
    <property type="protein sequence ID" value="GJS79713.1"/>
    <property type="molecule type" value="Genomic_DNA"/>
</dbReference>
<accession>A0ABQ4YSE9</accession>
<feature type="region of interest" description="Disordered" evidence="1">
    <location>
        <begin position="1"/>
        <end position="25"/>
    </location>
</feature>
<evidence type="ECO:0000313" key="2">
    <source>
        <dbReference type="EMBL" id="GJS79713.1"/>
    </source>
</evidence>
<name>A0ABQ4YSE9_9ASTR</name>
<keyword evidence="3" id="KW-1185">Reference proteome</keyword>
<reference evidence="2" key="2">
    <citation type="submission" date="2022-01" db="EMBL/GenBank/DDBJ databases">
        <authorList>
            <person name="Yamashiro T."/>
            <person name="Shiraishi A."/>
            <person name="Satake H."/>
            <person name="Nakayama K."/>
        </authorList>
    </citation>
    <scope>NUCLEOTIDE SEQUENCE</scope>
</reference>
<dbReference type="Proteomes" id="UP001151760">
    <property type="component" value="Unassembled WGS sequence"/>
</dbReference>
<proteinExistence type="predicted"/>
<gene>
    <name evidence="2" type="ORF">Tco_0729594</name>
</gene>
<organism evidence="2 3">
    <name type="scientific">Tanacetum coccineum</name>
    <dbReference type="NCBI Taxonomy" id="301880"/>
    <lineage>
        <taxon>Eukaryota</taxon>
        <taxon>Viridiplantae</taxon>
        <taxon>Streptophyta</taxon>
        <taxon>Embryophyta</taxon>
        <taxon>Tracheophyta</taxon>
        <taxon>Spermatophyta</taxon>
        <taxon>Magnoliopsida</taxon>
        <taxon>eudicotyledons</taxon>
        <taxon>Gunneridae</taxon>
        <taxon>Pentapetalae</taxon>
        <taxon>asterids</taxon>
        <taxon>campanulids</taxon>
        <taxon>Asterales</taxon>
        <taxon>Asteraceae</taxon>
        <taxon>Asteroideae</taxon>
        <taxon>Anthemideae</taxon>
        <taxon>Anthemidinae</taxon>
        <taxon>Tanacetum</taxon>
    </lineage>
</organism>
<evidence type="ECO:0000313" key="3">
    <source>
        <dbReference type="Proteomes" id="UP001151760"/>
    </source>
</evidence>
<comment type="caution">
    <text evidence="2">The sequence shown here is derived from an EMBL/GenBank/DDBJ whole genome shotgun (WGS) entry which is preliminary data.</text>
</comment>
<protein>
    <submittedName>
        <fullName evidence="2">Uncharacterized protein</fullName>
    </submittedName>
</protein>
<feature type="compositionally biased region" description="Basic and acidic residues" evidence="1">
    <location>
        <begin position="1"/>
        <end position="10"/>
    </location>
</feature>
<sequence length="220" mass="25354">MQVFDSRHVAEVPSSNQPPKIGGRRPKKRAYRCLEHLLIKCSYTVLNQVFITLSLRVLSQSYVFQTAKRVRQGINGCYTGLLPHAVIPEGNRLMHQVLKVGNLSIIKDIPLSCLRKLIGDVRNKEYMNESWQSWYKRTNLGKLVRQASTTVCILNEMVFGLSDQTVDDMKSMFCNNIFGWDVSSKRDLQNQLIDSIGSVFFYFEKIEKSSFEQIDSYFLI</sequence>
<evidence type="ECO:0000256" key="1">
    <source>
        <dbReference type="SAM" id="MobiDB-lite"/>
    </source>
</evidence>